<reference evidence="1" key="1">
    <citation type="journal article" date="2019" name="bioRxiv">
        <title>The Genome of the Zebra Mussel, Dreissena polymorpha: A Resource for Invasive Species Research.</title>
        <authorList>
            <person name="McCartney M.A."/>
            <person name="Auch B."/>
            <person name="Kono T."/>
            <person name="Mallez S."/>
            <person name="Zhang Y."/>
            <person name="Obille A."/>
            <person name="Becker A."/>
            <person name="Abrahante J.E."/>
            <person name="Garbe J."/>
            <person name="Badalamenti J.P."/>
            <person name="Herman A."/>
            <person name="Mangelson H."/>
            <person name="Liachko I."/>
            <person name="Sullivan S."/>
            <person name="Sone E.D."/>
            <person name="Koren S."/>
            <person name="Silverstein K.A.T."/>
            <person name="Beckman K.B."/>
            <person name="Gohl D.M."/>
        </authorList>
    </citation>
    <scope>NUCLEOTIDE SEQUENCE</scope>
    <source>
        <strain evidence="1">Duluth1</strain>
        <tissue evidence="1">Whole animal</tissue>
    </source>
</reference>
<name>A0A9D4KDF1_DREPO</name>
<accession>A0A9D4KDF1</accession>
<dbReference type="AlphaFoldDB" id="A0A9D4KDF1"/>
<sequence length="110" mass="12409">MYPTVRVLVLMSNSQSPLTNVPNSECSSFVSEILYESPMGAMLFHLLHSLLLIPQVRVAPLLNSLLTLLSKLDFMCKLLTNIERYENRELEQCKSCVSPLCNVFVIKGMC</sequence>
<dbReference type="Proteomes" id="UP000828390">
    <property type="component" value="Unassembled WGS sequence"/>
</dbReference>
<evidence type="ECO:0000313" key="1">
    <source>
        <dbReference type="EMBL" id="KAH3837498.1"/>
    </source>
</evidence>
<protein>
    <submittedName>
        <fullName evidence="1">Uncharacterized protein</fullName>
    </submittedName>
</protein>
<evidence type="ECO:0000313" key="2">
    <source>
        <dbReference type="Proteomes" id="UP000828390"/>
    </source>
</evidence>
<keyword evidence="2" id="KW-1185">Reference proteome</keyword>
<organism evidence="1 2">
    <name type="scientific">Dreissena polymorpha</name>
    <name type="common">Zebra mussel</name>
    <name type="synonym">Mytilus polymorpha</name>
    <dbReference type="NCBI Taxonomy" id="45954"/>
    <lineage>
        <taxon>Eukaryota</taxon>
        <taxon>Metazoa</taxon>
        <taxon>Spiralia</taxon>
        <taxon>Lophotrochozoa</taxon>
        <taxon>Mollusca</taxon>
        <taxon>Bivalvia</taxon>
        <taxon>Autobranchia</taxon>
        <taxon>Heteroconchia</taxon>
        <taxon>Euheterodonta</taxon>
        <taxon>Imparidentia</taxon>
        <taxon>Neoheterodontei</taxon>
        <taxon>Myida</taxon>
        <taxon>Dreissenoidea</taxon>
        <taxon>Dreissenidae</taxon>
        <taxon>Dreissena</taxon>
    </lineage>
</organism>
<reference evidence="1" key="2">
    <citation type="submission" date="2020-11" db="EMBL/GenBank/DDBJ databases">
        <authorList>
            <person name="McCartney M.A."/>
            <person name="Auch B."/>
            <person name="Kono T."/>
            <person name="Mallez S."/>
            <person name="Becker A."/>
            <person name="Gohl D.M."/>
            <person name="Silverstein K.A.T."/>
            <person name="Koren S."/>
            <person name="Bechman K.B."/>
            <person name="Herman A."/>
            <person name="Abrahante J.E."/>
            <person name="Garbe J."/>
        </authorList>
    </citation>
    <scope>NUCLEOTIDE SEQUENCE</scope>
    <source>
        <strain evidence="1">Duluth1</strain>
        <tissue evidence="1">Whole animal</tissue>
    </source>
</reference>
<comment type="caution">
    <text evidence="1">The sequence shown here is derived from an EMBL/GenBank/DDBJ whole genome shotgun (WGS) entry which is preliminary data.</text>
</comment>
<proteinExistence type="predicted"/>
<gene>
    <name evidence="1" type="ORF">DPMN_110889</name>
</gene>
<dbReference type="EMBL" id="JAIWYP010000004">
    <property type="protein sequence ID" value="KAH3837498.1"/>
    <property type="molecule type" value="Genomic_DNA"/>
</dbReference>